<gene>
    <name evidence="11" type="primary">gatA-14</name>
    <name evidence="11" type="ORF">Forpi1262_v006558</name>
</gene>
<dbReference type="FunFam" id="3.40.640.10:FF:000029">
    <property type="entry name" value="4-aminobutyrate aminotransferase, mitochondrial"/>
    <property type="match status" value="1"/>
</dbReference>
<dbReference type="InterPro" id="IPR005814">
    <property type="entry name" value="Aminotrans_3"/>
</dbReference>
<sequence>MTTYPRCWAGLTTTFLPSLPSSSISPICVTFSYLQRFYLNKTGKPQLQFIPHGRSALQDIHTLHQLQLLVMSAFRAGMAARPAVQAARAAACRSFATSRSMRMAAASEKTFFAGEPEAPTVKTAIPGPKTKSHMDELTKVFDTRSANMLVDYTKSKGNYIADPDGNVLLDVFAQIASIAVGYNNPALLKAASSPEMVNAIVNRPALGAFPSHDWADLLKSSLLTVAPKGLDNVFTAMAGSDANETAYKAAFMWRRQQERGGPEVDFSTKELDSAMNNHAPGSPDLSILSFKTGFHGRLFGSLSTTRSKAIHKVDIPAFDWPQATFPKLKYPLEENVEENKKIEQASLDEVEHLIKSWHLPPCAVVVEPVQSEGGDNHASPDFFRKLRALTKKHNILLIVDEVQTGIGATGKFWAHEHWNLETPPDIVTFSKKAQAAGFYYGDPAIRPNKPYRQFNTWMGDPARAILFKAIVDEINKNDLVNHTARVGDRLFKDLESLSKKYPGQIENLRGKGQGTFIAFDSPKRDQFLAEAKKLGVNIGGSGASAVRLRPMLIFQQKHADILVDTIEKIVKQ</sequence>
<evidence type="ECO:0000256" key="4">
    <source>
        <dbReference type="ARBA" id="ARBA00018543"/>
    </source>
</evidence>
<dbReference type="GO" id="GO:0005739">
    <property type="term" value="C:mitochondrion"/>
    <property type="evidence" value="ECO:0007669"/>
    <property type="project" value="TreeGrafter"/>
</dbReference>
<evidence type="ECO:0000256" key="6">
    <source>
        <dbReference type="ARBA" id="ARBA00022679"/>
    </source>
</evidence>
<dbReference type="CDD" id="cd00610">
    <property type="entry name" value="OAT_like"/>
    <property type="match status" value="1"/>
</dbReference>
<evidence type="ECO:0000313" key="12">
    <source>
        <dbReference type="Proteomes" id="UP000693942"/>
    </source>
</evidence>
<dbReference type="InterPro" id="IPR049704">
    <property type="entry name" value="Aminotrans_3_PPA_site"/>
</dbReference>
<comment type="catalytic activity">
    <reaction evidence="10">
        <text>4-aminobutanoate + 2-oxoglutarate = succinate semialdehyde + L-glutamate</text>
        <dbReference type="Rhea" id="RHEA:23352"/>
        <dbReference type="ChEBI" id="CHEBI:16810"/>
        <dbReference type="ChEBI" id="CHEBI:29985"/>
        <dbReference type="ChEBI" id="CHEBI:57706"/>
        <dbReference type="ChEBI" id="CHEBI:59888"/>
        <dbReference type="EC" id="2.6.1.19"/>
    </reaction>
</comment>
<evidence type="ECO:0000256" key="5">
    <source>
        <dbReference type="ARBA" id="ARBA00022576"/>
    </source>
</evidence>
<comment type="caution">
    <text evidence="11">The sequence shown here is derived from an EMBL/GenBank/DDBJ whole genome shotgun (WGS) entry which is preliminary data.</text>
</comment>
<evidence type="ECO:0000256" key="1">
    <source>
        <dbReference type="ARBA" id="ARBA00001933"/>
    </source>
</evidence>
<dbReference type="AlphaFoldDB" id="A0A8J5UNE7"/>
<name>A0A8J5UNE7_FUSOX</name>
<dbReference type="PROSITE" id="PS00600">
    <property type="entry name" value="AA_TRANSFER_CLASS_3"/>
    <property type="match status" value="1"/>
</dbReference>
<dbReference type="GO" id="GO:0034386">
    <property type="term" value="F:4-aminobutyrate:2-oxoglutarate transaminase activity"/>
    <property type="evidence" value="ECO:0007669"/>
    <property type="project" value="UniProtKB-EC"/>
</dbReference>
<dbReference type="Proteomes" id="UP000693942">
    <property type="component" value="Unassembled WGS sequence"/>
</dbReference>
<organism evidence="11 12">
    <name type="scientific">Fusarium oxysporum f. sp. raphani</name>
    <dbReference type="NCBI Taxonomy" id="96318"/>
    <lineage>
        <taxon>Eukaryota</taxon>
        <taxon>Fungi</taxon>
        <taxon>Dikarya</taxon>
        <taxon>Ascomycota</taxon>
        <taxon>Pezizomycotina</taxon>
        <taxon>Sordariomycetes</taxon>
        <taxon>Hypocreomycetidae</taxon>
        <taxon>Hypocreales</taxon>
        <taxon>Nectriaceae</taxon>
        <taxon>Fusarium</taxon>
        <taxon>Fusarium oxysporum species complex</taxon>
    </lineage>
</organism>
<dbReference type="EC" id="2.6.1.19" evidence="3"/>
<evidence type="ECO:0000313" key="11">
    <source>
        <dbReference type="EMBL" id="KAG7433086.1"/>
    </source>
</evidence>
<evidence type="ECO:0000256" key="10">
    <source>
        <dbReference type="ARBA" id="ARBA00048021"/>
    </source>
</evidence>
<dbReference type="NCBIfam" id="TIGR00699">
    <property type="entry name" value="GABAtrns_euk"/>
    <property type="match status" value="1"/>
</dbReference>
<evidence type="ECO:0000256" key="2">
    <source>
        <dbReference type="ARBA" id="ARBA00008954"/>
    </source>
</evidence>
<dbReference type="EMBL" id="JAELUR010000004">
    <property type="protein sequence ID" value="KAG7433086.1"/>
    <property type="molecule type" value="Genomic_DNA"/>
</dbReference>
<dbReference type="GO" id="GO:0030170">
    <property type="term" value="F:pyridoxal phosphate binding"/>
    <property type="evidence" value="ECO:0007669"/>
    <property type="project" value="InterPro"/>
</dbReference>
<keyword evidence="7" id="KW-0663">Pyridoxal phosphate</keyword>
<dbReference type="Pfam" id="PF00202">
    <property type="entry name" value="Aminotran_3"/>
    <property type="match status" value="1"/>
</dbReference>
<dbReference type="InterPro" id="IPR004631">
    <property type="entry name" value="4NH2But_aminotransferase_euk"/>
</dbReference>
<dbReference type="PANTHER" id="PTHR43206">
    <property type="entry name" value="AMINOTRANSFERASE"/>
    <property type="match status" value="1"/>
</dbReference>
<evidence type="ECO:0000256" key="9">
    <source>
        <dbReference type="ARBA" id="ARBA00031787"/>
    </source>
</evidence>
<comment type="similarity">
    <text evidence="2">Belongs to the class-III pyridoxal-phosphate-dependent aminotransferase family.</text>
</comment>
<keyword evidence="5 11" id="KW-0032">Aminotransferase</keyword>
<dbReference type="GO" id="GO:0009450">
    <property type="term" value="P:gamma-aminobutyric acid catabolic process"/>
    <property type="evidence" value="ECO:0007669"/>
    <property type="project" value="TreeGrafter"/>
</dbReference>
<protein>
    <recommendedName>
        <fullName evidence="4">4-aminobutyrate aminotransferase</fullName>
        <ecNumber evidence="3">2.6.1.19</ecNumber>
    </recommendedName>
    <alternativeName>
        <fullName evidence="9">GABA aminotransferase</fullName>
    </alternativeName>
    <alternativeName>
        <fullName evidence="8">Gamma-amino-N-butyrate transaminase</fullName>
    </alternativeName>
</protein>
<comment type="cofactor">
    <cofactor evidence="1">
        <name>pyridoxal 5'-phosphate</name>
        <dbReference type="ChEBI" id="CHEBI:597326"/>
    </cofactor>
</comment>
<dbReference type="PANTHER" id="PTHR43206:SF1">
    <property type="entry name" value="4-AMINOBUTYRATE AMINOTRANSFERASE, MITOCHONDRIAL"/>
    <property type="match status" value="1"/>
</dbReference>
<accession>A0A8J5UNE7</accession>
<proteinExistence type="inferred from homology"/>
<evidence type="ECO:0000256" key="3">
    <source>
        <dbReference type="ARBA" id="ARBA00012912"/>
    </source>
</evidence>
<evidence type="ECO:0000256" key="8">
    <source>
        <dbReference type="ARBA" id="ARBA00030204"/>
    </source>
</evidence>
<keyword evidence="6" id="KW-0808">Transferase</keyword>
<evidence type="ECO:0000256" key="7">
    <source>
        <dbReference type="ARBA" id="ARBA00022898"/>
    </source>
</evidence>
<reference evidence="11" key="1">
    <citation type="submission" date="2021-04" db="EMBL/GenBank/DDBJ databases">
        <title>First draft genome resource for Brassicaceae pathogens Fusarium oxysporum f. sp. raphani and Fusarium oxysporum f. sp. rapae.</title>
        <authorList>
            <person name="Asai S."/>
        </authorList>
    </citation>
    <scope>NUCLEOTIDE SEQUENCE</scope>
    <source>
        <strain evidence="11">Tf1262</strain>
    </source>
</reference>